<feature type="region of interest" description="Disordered" evidence="5">
    <location>
        <begin position="1"/>
        <end position="20"/>
    </location>
</feature>
<gene>
    <name evidence="6" type="ORF">H4W31_003899</name>
</gene>
<dbReference type="InterPro" id="IPR008628">
    <property type="entry name" value="GPP34-like"/>
</dbReference>
<dbReference type="GO" id="GO:0070273">
    <property type="term" value="F:phosphatidylinositol-4-phosphate binding"/>
    <property type="evidence" value="ECO:0007669"/>
    <property type="project" value="InterPro"/>
</dbReference>
<evidence type="ECO:0000256" key="4">
    <source>
        <dbReference type="ARBA" id="ARBA00023136"/>
    </source>
</evidence>
<dbReference type="InterPro" id="IPR038261">
    <property type="entry name" value="GPP34-like_sf"/>
</dbReference>
<sequence>MTQHPEDPFVGGGTGTPGEAKRIEAPTLAEDLLLLLFQPGTGTIAGENTLFYTLAGAVLADLGLGDHVRTGSGRGGTARVEAVEDHPPSDDILRSAWDYLSAKPRGVQTVLAAIGPTLRSPLLERLIERGDIRRGTRKALGLFRMTVLEDGGSGRRSRLLADVRDVLVEGAEPQPRVAALTALLSGSGTLPQFHREIPWTSPVITRAKELEKGNWGAGAAAEAVARTVTATIVNNAVIAAATLPRN</sequence>
<proteinExistence type="predicted"/>
<accession>A0A927M7S1</accession>
<evidence type="ECO:0000313" key="7">
    <source>
        <dbReference type="Proteomes" id="UP000649753"/>
    </source>
</evidence>
<comment type="subcellular location">
    <subcellularLocation>
        <location evidence="1">Golgi apparatus membrane</location>
        <topology evidence="1">Peripheral membrane protein</topology>
        <orientation evidence="1">Cytoplasmic side</orientation>
    </subcellularLocation>
</comment>
<keyword evidence="3" id="KW-0446">Lipid-binding</keyword>
<dbReference type="Gene3D" id="1.10.3630.10">
    <property type="entry name" value="yeast vps74-n-term truncation variant domain like"/>
    <property type="match status" value="1"/>
</dbReference>
<evidence type="ECO:0000256" key="5">
    <source>
        <dbReference type="SAM" id="MobiDB-lite"/>
    </source>
</evidence>
<keyword evidence="7" id="KW-1185">Reference proteome</keyword>
<keyword evidence="2" id="KW-0333">Golgi apparatus</keyword>
<dbReference type="EMBL" id="JADBEB010000001">
    <property type="protein sequence ID" value="MBE1488261.1"/>
    <property type="molecule type" value="Genomic_DNA"/>
</dbReference>
<dbReference type="RefSeq" id="WP_192767960.1">
    <property type="nucleotide sequence ID" value="NZ_JADBEB010000001.1"/>
</dbReference>
<keyword evidence="4" id="KW-0472">Membrane</keyword>
<evidence type="ECO:0008006" key="8">
    <source>
        <dbReference type="Google" id="ProtNLM"/>
    </source>
</evidence>
<evidence type="ECO:0000313" key="6">
    <source>
        <dbReference type="EMBL" id="MBE1488261.1"/>
    </source>
</evidence>
<dbReference type="Proteomes" id="UP000649753">
    <property type="component" value="Unassembled WGS sequence"/>
</dbReference>
<name>A0A927M7S1_9ACTN</name>
<dbReference type="AlphaFoldDB" id="A0A927M7S1"/>
<protein>
    <recommendedName>
        <fullName evidence="8">GPP34 family phosphoprotein</fullName>
    </recommendedName>
</protein>
<dbReference type="GO" id="GO:0005737">
    <property type="term" value="C:cytoplasm"/>
    <property type="evidence" value="ECO:0007669"/>
    <property type="project" value="UniProtKB-ARBA"/>
</dbReference>
<evidence type="ECO:0000256" key="2">
    <source>
        <dbReference type="ARBA" id="ARBA00023034"/>
    </source>
</evidence>
<reference evidence="6" key="1">
    <citation type="submission" date="2020-10" db="EMBL/GenBank/DDBJ databases">
        <title>Sequencing the genomes of 1000 actinobacteria strains.</title>
        <authorList>
            <person name="Klenk H.-P."/>
        </authorList>
    </citation>
    <scope>NUCLEOTIDE SEQUENCE</scope>
    <source>
        <strain evidence="6">DSM 46832</strain>
    </source>
</reference>
<comment type="caution">
    <text evidence="6">The sequence shown here is derived from an EMBL/GenBank/DDBJ whole genome shotgun (WGS) entry which is preliminary data.</text>
</comment>
<dbReference type="GO" id="GO:0012505">
    <property type="term" value="C:endomembrane system"/>
    <property type="evidence" value="ECO:0007669"/>
    <property type="project" value="UniProtKB-ARBA"/>
</dbReference>
<organism evidence="6 7">
    <name type="scientific">Plantactinospora soyae</name>
    <dbReference type="NCBI Taxonomy" id="1544732"/>
    <lineage>
        <taxon>Bacteria</taxon>
        <taxon>Bacillati</taxon>
        <taxon>Actinomycetota</taxon>
        <taxon>Actinomycetes</taxon>
        <taxon>Micromonosporales</taxon>
        <taxon>Micromonosporaceae</taxon>
        <taxon>Plantactinospora</taxon>
    </lineage>
</organism>
<evidence type="ECO:0000256" key="3">
    <source>
        <dbReference type="ARBA" id="ARBA00023121"/>
    </source>
</evidence>
<evidence type="ECO:0000256" key="1">
    <source>
        <dbReference type="ARBA" id="ARBA00004255"/>
    </source>
</evidence>
<dbReference type="Pfam" id="PF05719">
    <property type="entry name" value="GPP34"/>
    <property type="match status" value="1"/>
</dbReference>